<accession>A0A1H1WI32</accession>
<dbReference type="InterPro" id="IPR036412">
    <property type="entry name" value="HAD-like_sf"/>
</dbReference>
<dbReference type="STRING" id="642780.SAMN04488570_3144"/>
<dbReference type="Gene3D" id="3.40.50.1000">
    <property type="entry name" value="HAD superfamily/HAD-like"/>
    <property type="match status" value="1"/>
</dbReference>
<dbReference type="SUPFAM" id="SSF56784">
    <property type="entry name" value="HAD-like"/>
    <property type="match status" value="1"/>
</dbReference>
<keyword evidence="4" id="KW-1185">Reference proteome</keyword>
<dbReference type="PANTHER" id="PTHR31284">
    <property type="entry name" value="ACID PHOSPHATASE-LIKE PROTEIN"/>
    <property type="match status" value="1"/>
</dbReference>
<evidence type="ECO:0000256" key="2">
    <source>
        <dbReference type="SAM" id="SignalP"/>
    </source>
</evidence>
<evidence type="ECO:0000313" key="3">
    <source>
        <dbReference type="EMBL" id="SDS95936.1"/>
    </source>
</evidence>
<dbReference type="InterPro" id="IPR023214">
    <property type="entry name" value="HAD_sf"/>
</dbReference>
<dbReference type="InterPro" id="IPR005519">
    <property type="entry name" value="Acid_phosphat_B-like"/>
</dbReference>
<dbReference type="EMBL" id="LT629757">
    <property type="protein sequence ID" value="SDS95936.1"/>
    <property type="molecule type" value="Genomic_DNA"/>
</dbReference>
<feature type="chain" id="PRO_5009264482" evidence="2">
    <location>
        <begin position="32"/>
        <end position="192"/>
    </location>
</feature>
<gene>
    <name evidence="3" type="ORF">SAMN04488570_3144</name>
</gene>
<proteinExistence type="predicted"/>
<reference evidence="4" key="1">
    <citation type="submission" date="2016-10" db="EMBL/GenBank/DDBJ databases">
        <authorList>
            <person name="Varghese N."/>
            <person name="Submissions S."/>
        </authorList>
    </citation>
    <scope>NUCLEOTIDE SEQUENCE [LARGE SCALE GENOMIC DNA]</scope>
    <source>
        <strain evidence="4">DSM 22127</strain>
    </source>
</reference>
<feature type="signal peptide" evidence="2">
    <location>
        <begin position="1"/>
        <end position="31"/>
    </location>
</feature>
<keyword evidence="1 2" id="KW-0732">Signal</keyword>
<evidence type="ECO:0000256" key="1">
    <source>
        <dbReference type="ARBA" id="ARBA00022729"/>
    </source>
</evidence>
<protein>
    <submittedName>
        <fullName evidence="3">HAD superfamily, subfamily IIIB (Acid phosphatase)</fullName>
    </submittedName>
</protein>
<name>A0A1H1WI32_9ACTN</name>
<dbReference type="PANTHER" id="PTHR31284:SF10">
    <property type="entry name" value="ACID PHOSPHATASE-LIKE PROTEIN"/>
    <property type="match status" value="1"/>
</dbReference>
<dbReference type="Pfam" id="PF03767">
    <property type="entry name" value="Acid_phosphat_B"/>
    <property type="match status" value="1"/>
</dbReference>
<dbReference type="OrthoDB" id="3629246at2"/>
<dbReference type="AlphaFoldDB" id="A0A1H1WI32"/>
<dbReference type="Proteomes" id="UP000198859">
    <property type="component" value="Chromosome I"/>
</dbReference>
<evidence type="ECO:0000313" key="4">
    <source>
        <dbReference type="Proteomes" id="UP000198859"/>
    </source>
</evidence>
<sequence length="192" mass="20364">MPSRHPAVRLLLLALVGLLLLPLAATAPASAASLPSKKKWVSDTVAAASGSRTYLQQRLDALEEGDDPLAITLDIDNTSLASHYDPGKPVVAVLKLATYARNHGVKVFFNTARPEGKVAGAVASLEKAGFPVDGICGRRSGESLAEGKQRCRAEFADQGYRIAVNVGNRSTDFTGGGYDRAYRLPNYGNLLV</sequence>
<dbReference type="RefSeq" id="WP_091731554.1">
    <property type="nucleotide sequence ID" value="NZ_LT629757.1"/>
</dbReference>
<organism evidence="3 4">
    <name type="scientific">Nocardioides scoriae</name>
    <dbReference type="NCBI Taxonomy" id="642780"/>
    <lineage>
        <taxon>Bacteria</taxon>
        <taxon>Bacillati</taxon>
        <taxon>Actinomycetota</taxon>
        <taxon>Actinomycetes</taxon>
        <taxon>Propionibacteriales</taxon>
        <taxon>Nocardioidaceae</taxon>
        <taxon>Nocardioides</taxon>
    </lineage>
</organism>